<dbReference type="Pfam" id="PF07690">
    <property type="entry name" value="MFS_1"/>
    <property type="match status" value="1"/>
</dbReference>
<feature type="transmembrane region" description="Helical" evidence="5">
    <location>
        <begin position="67"/>
        <end position="90"/>
    </location>
</feature>
<feature type="transmembrane region" description="Helical" evidence="5">
    <location>
        <begin position="336"/>
        <end position="353"/>
    </location>
</feature>
<dbReference type="InterPro" id="IPR036259">
    <property type="entry name" value="MFS_trans_sf"/>
</dbReference>
<dbReference type="eggNOG" id="KOG2563">
    <property type="taxonomic scope" value="Eukaryota"/>
</dbReference>
<feature type="transmembrane region" description="Helical" evidence="5">
    <location>
        <begin position="193"/>
        <end position="216"/>
    </location>
</feature>
<dbReference type="RefSeq" id="XP_008867333.1">
    <property type="nucleotide sequence ID" value="XM_008869111.1"/>
</dbReference>
<dbReference type="GO" id="GO:0022857">
    <property type="term" value="F:transmembrane transporter activity"/>
    <property type="evidence" value="ECO:0007669"/>
    <property type="project" value="InterPro"/>
</dbReference>
<protein>
    <recommendedName>
        <fullName evidence="7">Major facilitator superfamily (MFS) profile domain-containing protein</fullName>
    </recommendedName>
</protein>
<evidence type="ECO:0008006" key="7">
    <source>
        <dbReference type="Google" id="ProtNLM"/>
    </source>
</evidence>
<evidence type="ECO:0000256" key="4">
    <source>
        <dbReference type="ARBA" id="ARBA00023136"/>
    </source>
</evidence>
<evidence type="ECO:0000256" key="2">
    <source>
        <dbReference type="ARBA" id="ARBA00022692"/>
    </source>
</evidence>
<feature type="transmembrane region" description="Helical" evidence="5">
    <location>
        <begin position="280"/>
        <end position="300"/>
    </location>
</feature>
<feature type="transmembrane region" description="Helical" evidence="5">
    <location>
        <begin position="32"/>
        <end position="55"/>
    </location>
</feature>
<organism evidence="6">
    <name type="scientific">Aphanomyces invadans</name>
    <dbReference type="NCBI Taxonomy" id="157072"/>
    <lineage>
        <taxon>Eukaryota</taxon>
        <taxon>Sar</taxon>
        <taxon>Stramenopiles</taxon>
        <taxon>Oomycota</taxon>
        <taxon>Saprolegniomycetes</taxon>
        <taxon>Saprolegniales</taxon>
        <taxon>Verrucalvaceae</taxon>
        <taxon>Aphanomyces</taxon>
    </lineage>
</organism>
<feature type="transmembrane region" description="Helical" evidence="5">
    <location>
        <begin position="432"/>
        <end position="450"/>
    </location>
</feature>
<feature type="transmembrane region" description="Helical" evidence="5">
    <location>
        <begin position="96"/>
        <end position="117"/>
    </location>
</feature>
<reference evidence="6" key="1">
    <citation type="submission" date="2013-12" db="EMBL/GenBank/DDBJ databases">
        <title>The Genome Sequence of Aphanomyces invadans NJM9701.</title>
        <authorList>
            <consortium name="The Broad Institute Genomics Platform"/>
            <person name="Russ C."/>
            <person name="Tyler B."/>
            <person name="van West P."/>
            <person name="Dieguez-Uribeondo J."/>
            <person name="Young S.K."/>
            <person name="Zeng Q."/>
            <person name="Gargeya S."/>
            <person name="Fitzgerald M."/>
            <person name="Abouelleil A."/>
            <person name="Alvarado L."/>
            <person name="Chapman S.B."/>
            <person name="Gainer-Dewar J."/>
            <person name="Goldberg J."/>
            <person name="Griggs A."/>
            <person name="Gujja S."/>
            <person name="Hansen M."/>
            <person name="Howarth C."/>
            <person name="Imamovic A."/>
            <person name="Ireland A."/>
            <person name="Larimer J."/>
            <person name="McCowan C."/>
            <person name="Murphy C."/>
            <person name="Pearson M."/>
            <person name="Poon T.W."/>
            <person name="Priest M."/>
            <person name="Roberts A."/>
            <person name="Saif S."/>
            <person name="Shea T."/>
            <person name="Sykes S."/>
            <person name="Wortman J."/>
            <person name="Nusbaum C."/>
            <person name="Birren B."/>
        </authorList>
    </citation>
    <scope>NUCLEOTIDE SEQUENCE [LARGE SCALE GENOMIC DNA]</scope>
    <source>
        <strain evidence="6">NJM9701</strain>
    </source>
</reference>
<feature type="transmembrane region" description="Helical" evidence="5">
    <location>
        <begin position="124"/>
        <end position="144"/>
    </location>
</feature>
<dbReference type="PANTHER" id="PTHR10924">
    <property type="entry name" value="MAJOR FACILITATOR SUPERFAMILY PROTEIN-RELATED"/>
    <property type="match status" value="1"/>
</dbReference>
<dbReference type="OrthoDB" id="422206at2759"/>
<proteinExistence type="predicted"/>
<keyword evidence="4 5" id="KW-0472">Membrane</keyword>
<dbReference type="GeneID" id="20081713"/>
<keyword evidence="3 5" id="KW-1133">Transmembrane helix</keyword>
<dbReference type="EMBL" id="KI913958">
    <property type="protein sequence ID" value="ETW04377.1"/>
    <property type="molecule type" value="Genomic_DNA"/>
</dbReference>
<dbReference type="GO" id="GO:0016020">
    <property type="term" value="C:membrane"/>
    <property type="evidence" value="ECO:0007669"/>
    <property type="project" value="UniProtKB-SubCell"/>
</dbReference>
<evidence type="ECO:0000256" key="3">
    <source>
        <dbReference type="ARBA" id="ARBA00022989"/>
    </source>
</evidence>
<feature type="transmembrane region" description="Helical" evidence="5">
    <location>
        <begin position="164"/>
        <end position="186"/>
    </location>
</feature>
<dbReference type="SUPFAM" id="SSF103473">
    <property type="entry name" value="MFS general substrate transporter"/>
    <property type="match status" value="1"/>
</dbReference>
<evidence type="ECO:0000256" key="5">
    <source>
        <dbReference type="SAM" id="Phobius"/>
    </source>
</evidence>
<dbReference type="InterPro" id="IPR049680">
    <property type="entry name" value="FLVCR1-2_SLC49-like"/>
</dbReference>
<dbReference type="AlphaFoldDB" id="A0A024UES7"/>
<name>A0A024UES7_9STRA</name>
<feature type="transmembrane region" description="Helical" evidence="5">
    <location>
        <begin position="306"/>
        <end position="324"/>
    </location>
</feature>
<feature type="transmembrane region" description="Helical" evidence="5">
    <location>
        <begin position="243"/>
        <end position="268"/>
    </location>
</feature>
<keyword evidence="2 5" id="KW-0812">Transmembrane</keyword>
<accession>A0A024UES7</accession>
<dbReference type="VEuPathDB" id="FungiDB:H310_04663"/>
<sequence length="463" mass="49852">METTQLIKQSREGGAPYGTFVPKDDAVGNTKWVMVSILSLLSCLNQAICYTYAPVSRFAEAGWHHKIQCTTLITIYFIAYIPFAFVGSWIMDHRGLRYGVLLGAALQAIGASLRLVGELVDPSYQIYFLVIGQTLAAVAMPFMVNSPPMLSALWFPPSQRAMATSIAVNCNQLGIAMVYILCPFFVTSIADIANWTALVAAFSVAALLLALCKFRASSKFANMDEEASYNWHQWVSAFHHDGFFLTVLVFAVAEMVTNVLSSLLNHILRADVFSKPQKGLIGAAFIVSALIGGQVVSGYIDGTRSHKVALVVCLVITGASLVSFHFAASAVFAGQMYITMGCLMLAGLFLGPLQPVSLELGVECAHPTTEATVAALQQLCGNFLSAVMVPILGAIQHAAEEVHEQQAADPAHVALTFADGGYWVEAFSTPEVVLSVFIFVAAFLFCGFGGKFKRSALEGHHVL</sequence>
<dbReference type="PANTHER" id="PTHR10924:SF6">
    <property type="entry name" value="SOLUTE CARRIER FAMILY 49 MEMBER A3"/>
    <property type="match status" value="1"/>
</dbReference>
<dbReference type="Gene3D" id="1.20.1250.20">
    <property type="entry name" value="MFS general substrate transporter like domains"/>
    <property type="match status" value="2"/>
</dbReference>
<evidence type="ECO:0000256" key="1">
    <source>
        <dbReference type="ARBA" id="ARBA00004141"/>
    </source>
</evidence>
<evidence type="ECO:0000313" key="6">
    <source>
        <dbReference type="EMBL" id="ETW04377.1"/>
    </source>
</evidence>
<dbReference type="InterPro" id="IPR011701">
    <property type="entry name" value="MFS"/>
</dbReference>
<comment type="subcellular location">
    <subcellularLocation>
        <location evidence="1">Membrane</location>
        <topology evidence="1">Multi-pass membrane protein</topology>
    </subcellularLocation>
</comment>
<gene>
    <name evidence="6" type="ORF">H310_04663</name>
</gene>